<evidence type="ECO:0000259" key="1">
    <source>
        <dbReference type="Pfam" id="PF07393"/>
    </source>
</evidence>
<dbReference type="Proteomes" id="UP000594260">
    <property type="component" value="Unplaced"/>
</dbReference>
<dbReference type="GO" id="GO:0006887">
    <property type="term" value="P:exocytosis"/>
    <property type="evidence" value="ECO:0007669"/>
    <property type="project" value="TreeGrafter"/>
</dbReference>
<dbReference type="EnsemblMetazoa" id="XM_022795757">
    <property type="protein sequence ID" value="XP_022651492"/>
    <property type="gene ID" value="LOC111246325"/>
</dbReference>
<protein>
    <recommendedName>
        <fullName evidence="1">Exocyst complex component Sec10-like alpha-helical bundle domain-containing protein</fullName>
    </recommendedName>
</protein>
<evidence type="ECO:0000313" key="2">
    <source>
        <dbReference type="EnsemblMetazoa" id="XP_022651493"/>
    </source>
</evidence>
<dbReference type="PANTHER" id="PTHR12100:SF0">
    <property type="entry name" value="EXOCYST COMPLEX COMPONENT 5"/>
    <property type="match status" value="1"/>
</dbReference>
<dbReference type="GeneID" id="111246325"/>
<dbReference type="RefSeq" id="XP_022651492.1">
    <property type="nucleotide sequence ID" value="XM_022795757.1"/>
</dbReference>
<accession>A0A7M7JGK7</accession>
<dbReference type="EnsemblMetazoa" id="XM_022795758">
    <property type="protein sequence ID" value="XP_022651493"/>
    <property type="gene ID" value="LOC111246325"/>
</dbReference>
<dbReference type="GO" id="GO:0006893">
    <property type="term" value="P:Golgi to plasma membrane transport"/>
    <property type="evidence" value="ECO:0007669"/>
    <property type="project" value="TreeGrafter"/>
</dbReference>
<name>A0A7M7JGK7_VARDE</name>
<organism evidence="2 3">
    <name type="scientific">Varroa destructor</name>
    <name type="common">Honeybee mite</name>
    <dbReference type="NCBI Taxonomy" id="109461"/>
    <lineage>
        <taxon>Eukaryota</taxon>
        <taxon>Metazoa</taxon>
        <taxon>Ecdysozoa</taxon>
        <taxon>Arthropoda</taxon>
        <taxon>Chelicerata</taxon>
        <taxon>Arachnida</taxon>
        <taxon>Acari</taxon>
        <taxon>Parasitiformes</taxon>
        <taxon>Mesostigmata</taxon>
        <taxon>Gamasina</taxon>
        <taxon>Dermanyssoidea</taxon>
        <taxon>Varroidae</taxon>
        <taxon>Varroa</taxon>
    </lineage>
</organism>
<dbReference type="RefSeq" id="XP_022651493.1">
    <property type="nucleotide sequence ID" value="XM_022795758.1"/>
</dbReference>
<dbReference type="InterPro" id="IPR009976">
    <property type="entry name" value="Sec10-like"/>
</dbReference>
<evidence type="ECO:0000313" key="3">
    <source>
        <dbReference type="Proteomes" id="UP000594260"/>
    </source>
</evidence>
<dbReference type="AlphaFoldDB" id="A0A7M7JGK7"/>
<reference evidence="2" key="1">
    <citation type="submission" date="2021-01" db="UniProtKB">
        <authorList>
            <consortium name="EnsemblMetazoa"/>
        </authorList>
    </citation>
    <scope>IDENTIFICATION</scope>
</reference>
<sequence>MLEGHDYPRSRLLEAESLVAQFEAILSGDLNSARKDANDASHKGVSDHAHNVLKLHLAASELMSSRYNDAKQKIADEYSKVEAELLAELSTAQRYGDTAKMKEIVGLMSNFRGYGACVDQFILNAQKKAFIHPDVFQDVMPLTRKVANLVQKVFPYPECVMGKFVLHTLSVRIANHVTGQMQLSKDDFTSTTARQLHLARMAQLYTKTRRLCEELQEEIPMDIATKNQLRKVPKELFQPYIRTYQALEYSCMRTRLDELIRAYYQSIGHLRKSTTPSPLRDFRRGIQSKIAPMAATIINVAPSVKDYGGETFICETLAVNMLQELRESFERTSLILRGSDCGRQALALWELFLHKFVREHLLYGVHLGIKTIPVSQDHNQEPKQHFLRSVYQTNAIFHLVENTFYEEILPLLSGTAEEGRALRAKRESQSALEESIRIGLKRSIKSYTAWIRVLLEKQKYNEFLDHQTSPTARKVIMYTRNCITAFDESLDGQNQRQVMFEFGRRFHKALLSNIRRFRYSHNAGLGLLCDITEYRTIIAQLQLPIMIEVFDTLYKLCNLLIVPAENLLGILHGDAMSRIDAHVAREFIQLREDCRSHKLLAVLFPEAGG</sequence>
<keyword evidence="3" id="KW-1185">Reference proteome</keyword>
<dbReference type="Pfam" id="PF07393">
    <property type="entry name" value="Sec10_HB"/>
    <property type="match status" value="1"/>
</dbReference>
<dbReference type="InterPro" id="IPR048627">
    <property type="entry name" value="Sec10_HB"/>
</dbReference>
<feature type="domain" description="Exocyst complex component Sec10-like alpha-helical bundle" evidence="1">
    <location>
        <begin position="49"/>
        <end position="599"/>
    </location>
</feature>
<dbReference type="OMA" id="RYLECES"/>
<dbReference type="GO" id="GO:0000145">
    <property type="term" value="C:exocyst"/>
    <property type="evidence" value="ECO:0007669"/>
    <property type="project" value="TreeGrafter"/>
</dbReference>
<dbReference type="PANTHER" id="PTHR12100">
    <property type="entry name" value="SEC10"/>
    <property type="match status" value="1"/>
</dbReference>
<proteinExistence type="predicted"/>